<dbReference type="EMBL" id="JAEEGC010000131">
    <property type="protein sequence ID" value="MBV7275643.1"/>
    <property type="molecule type" value="Genomic_DNA"/>
</dbReference>
<comment type="caution">
    <text evidence="1">The sequence shown here is derived from an EMBL/GenBank/DDBJ whole genome shotgun (WGS) entry which is preliminary data.</text>
</comment>
<dbReference type="Proteomes" id="UP000694308">
    <property type="component" value="Unassembled WGS sequence"/>
</dbReference>
<protein>
    <submittedName>
        <fullName evidence="1">Uncharacterized protein</fullName>
    </submittedName>
</protein>
<organism evidence="1 2">
    <name type="scientific">Clostridium thailandense</name>
    <dbReference type="NCBI Taxonomy" id="2794346"/>
    <lineage>
        <taxon>Bacteria</taxon>
        <taxon>Bacillati</taxon>
        <taxon>Bacillota</taxon>
        <taxon>Clostridia</taxon>
        <taxon>Eubacteriales</taxon>
        <taxon>Clostridiaceae</taxon>
        <taxon>Clostridium</taxon>
    </lineage>
</organism>
<dbReference type="AlphaFoldDB" id="A0A949X5H0"/>
<proteinExistence type="predicted"/>
<name>A0A949X5H0_9CLOT</name>
<accession>A0A949X5H0</accession>
<reference evidence="1" key="1">
    <citation type="submission" date="2020-12" db="EMBL/GenBank/DDBJ databases">
        <title>Clostridium thailandense sp. nov., a novel acetogenic bacterium isolated from peat land soil in Thailand.</title>
        <authorList>
            <person name="Chaikitkaew S."/>
            <person name="Birkeland N.K."/>
        </authorList>
    </citation>
    <scope>NUCLEOTIDE SEQUENCE</scope>
    <source>
        <strain evidence="1">PL3</strain>
    </source>
</reference>
<gene>
    <name evidence="1" type="ORF">I6U48_22350</name>
</gene>
<keyword evidence="2" id="KW-1185">Reference proteome</keyword>
<evidence type="ECO:0000313" key="1">
    <source>
        <dbReference type="EMBL" id="MBV7275643.1"/>
    </source>
</evidence>
<sequence length="55" mass="6640">MFEEIVLESKKAWEKNADFWDERMGDNSNRFHCRIVRSSVEELLEVNKIVRARKV</sequence>
<evidence type="ECO:0000313" key="2">
    <source>
        <dbReference type="Proteomes" id="UP000694308"/>
    </source>
</evidence>
<dbReference type="RefSeq" id="WP_218322695.1">
    <property type="nucleotide sequence ID" value="NZ_JAEEGC010000131.1"/>
</dbReference>